<dbReference type="InterPro" id="IPR003848">
    <property type="entry name" value="DUF218"/>
</dbReference>
<dbReference type="InterPro" id="IPR051599">
    <property type="entry name" value="Cell_Envelope_Assoc"/>
</dbReference>
<dbReference type="Proteomes" id="UP000178602">
    <property type="component" value="Unassembled WGS sequence"/>
</dbReference>
<evidence type="ECO:0000259" key="1">
    <source>
        <dbReference type="Pfam" id="PF02698"/>
    </source>
</evidence>
<sequence>MIKRLLNILVALAVIGGGLYLAHPLIFNAMADFLVVQDQLEKADLIIVLAGDHNGERVKQAVQLYGRGLAPKLLMSGGPVAWKLTYAANMKYEAIALGVPAKAIVLQDRSLSTIEDARFSLPIVKEQKAYSVIVVTSPQHSRRAARVFRKVFEPEKIKVMVHPVKNSSFNPDKWWTRHEESSAVLWEFGSLFFYFMKGY</sequence>
<gene>
    <name evidence="2" type="ORF">A3K49_00880</name>
</gene>
<comment type="caution">
    <text evidence="2">The sequence shown here is derived from an EMBL/GenBank/DDBJ whole genome shotgun (WGS) entry which is preliminary data.</text>
</comment>
<protein>
    <recommendedName>
        <fullName evidence="1">DUF218 domain-containing protein</fullName>
    </recommendedName>
</protein>
<dbReference type="EMBL" id="MEUG01000001">
    <property type="protein sequence ID" value="OGC27563.1"/>
    <property type="molecule type" value="Genomic_DNA"/>
</dbReference>
<evidence type="ECO:0000313" key="3">
    <source>
        <dbReference type="Proteomes" id="UP000178602"/>
    </source>
</evidence>
<feature type="domain" description="DUF218" evidence="1">
    <location>
        <begin position="44"/>
        <end position="177"/>
    </location>
</feature>
<evidence type="ECO:0000313" key="2">
    <source>
        <dbReference type="EMBL" id="OGC27563.1"/>
    </source>
</evidence>
<proteinExistence type="predicted"/>
<dbReference type="PANTHER" id="PTHR30336:SF20">
    <property type="entry name" value="DUF218 DOMAIN-CONTAINING PROTEIN"/>
    <property type="match status" value="1"/>
</dbReference>
<dbReference type="GO" id="GO:0005886">
    <property type="term" value="C:plasma membrane"/>
    <property type="evidence" value="ECO:0007669"/>
    <property type="project" value="TreeGrafter"/>
</dbReference>
<accession>A0A1F4T664</accession>
<dbReference type="InterPro" id="IPR014729">
    <property type="entry name" value="Rossmann-like_a/b/a_fold"/>
</dbReference>
<dbReference type="PANTHER" id="PTHR30336">
    <property type="entry name" value="INNER MEMBRANE PROTEIN, PROBABLE PERMEASE"/>
    <property type="match status" value="1"/>
</dbReference>
<dbReference type="CDD" id="cd06259">
    <property type="entry name" value="YdcF-like"/>
    <property type="match status" value="1"/>
</dbReference>
<dbReference type="Pfam" id="PF02698">
    <property type="entry name" value="DUF218"/>
    <property type="match status" value="1"/>
</dbReference>
<reference evidence="2 3" key="1">
    <citation type="journal article" date="2016" name="Nat. Commun.">
        <title>Thousands of microbial genomes shed light on interconnected biogeochemical processes in an aquifer system.</title>
        <authorList>
            <person name="Anantharaman K."/>
            <person name="Brown C.T."/>
            <person name="Hug L.A."/>
            <person name="Sharon I."/>
            <person name="Castelle C.J."/>
            <person name="Probst A.J."/>
            <person name="Thomas B.C."/>
            <person name="Singh A."/>
            <person name="Wilkins M.J."/>
            <person name="Karaoz U."/>
            <person name="Brodie E.L."/>
            <person name="Williams K.H."/>
            <person name="Hubbard S.S."/>
            <person name="Banfield J.F."/>
        </authorList>
    </citation>
    <scope>NUCLEOTIDE SEQUENCE [LARGE SCALE GENOMIC DNA]</scope>
</reference>
<dbReference type="Gene3D" id="3.40.50.620">
    <property type="entry name" value="HUPs"/>
    <property type="match status" value="1"/>
</dbReference>
<dbReference type="AlphaFoldDB" id="A0A1F4T664"/>
<name>A0A1F4T664_UNCSA</name>
<organism evidence="2 3">
    <name type="scientific">candidate division WOR-1 bacterium RIFOXYC12_FULL_54_18</name>
    <dbReference type="NCBI Taxonomy" id="1802584"/>
    <lineage>
        <taxon>Bacteria</taxon>
        <taxon>Bacillati</taxon>
        <taxon>Saganbacteria</taxon>
    </lineage>
</organism>